<organism evidence="5 6">
    <name type="scientific">Pseudogulbenkiania ferrooxidans 2002</name>
    <dbReference type="NCBI Taxonomy" id="279714"/>
    <lineage>
        <taxon>Bacteria</taxon>
        <taxon>Pseudomonadati</taxon>
        <taxon>Pseudomonadota</taxon>
        <taxon>Betaproteobacteria</taxon>
        <taxon>Neisseriales</taxon>
        <taxon>Chromobacteriaceae</taxon>
        <taxon>Pseudogulbenkiania</taxon>
    </lineage>
</organism>
<reference evidence="5 6" key="1">
    <citation type="submission" date="2009-02" db="EMBL/GenBank/DDBJ databases">
        <title>Sequencing of the draft genome and assembly of Lutiella nitroferrum 2002.</title>
        <authorList>
            <consortium name="US DOE Joint Genome Institute (JGI-PGF)"/>
            <person name="Lucas S."/>
            <person name="Copeland A."/>
            <person name="Lapidus A."/>
            <person name="Glavina del Rio T."/>
            <person name="Tice H."/>
            <person name="Bruce D."/>
            <person name="Goodwin L."/>
            <person name="Pitluck S."/>
            <person name="Larimer F."/>
            <person name="Land M.L."/>
            <person name="Hauser L."/>
            <person name="Coates J.D."/>
        </authorList>
    </citation>
    <scope>NUCLEOTIDE SEQUENCE [LARGE SCALE GENOMIC DNA]</scope>
    <source>
        <strain evidence="5 6">2002</strain>
    </source>
</reference>
<name>B9Z6X3_9NEIS</name>
<sequence length="194" mass="21958">MKQNCAEPDFWDVRYASGVTPWDTADIPSAFQAFAETWPEGSRVLVPGCGSAHEVKLLLDHGFEVDAIDFSAEAVARARASLGARADCVQQADFFLLPERQDYDWIYERAFFCALPLASREAYARKMATLLHPGGVLAGFFFLGDNLKGPPFGSTLQELQQWLLPWFDLLDMSRVEQTLPVFAGREHWLAWRRR</sequence>
<evidence type="ECO:0000256" key="1">
    <source>
        <dbReference type="ARBA" id="ARBA00022553"/>
    </source>
</evidence>
<dbReference type="Pfam" id="PF05724">
    <property type="entry name" value="TPMT"/>
    <property type="match status" value="1"/>
</dbReference>
<dbReference type="PANTHER" id="PTHR32183">
    <property type="match status" value="1"/>
</dbReference>
<keyword evidence="1" id="KW-0597">Phosphoprotein</keyword>
<dbReference type="Proteomes" id="UP000003165">
    <property type="component" value="Unassembled WGS sequence"/>
</dbReference>
<dbReference type="InterPro" id="IPR029063">
    <property type="entry name" value="SAM-dependent_MTases_sf"/>
</dbReference>
<accession>B9Z6X3</accession>
<evidence type="ECO:0000256" key="3">
    <source>
        <dbReference type="ARBA" id="ARBA00022679"/>
    </source>
</evidence>
<dbReference type="EMBL" id="ACIS01000009">
    <property type="protein sequence ID" value="EEG07288.1"/>
    <property type="molecule type" value="Genomic_DNA"/>
</dbReference>
<dbReference type="eggNOG" id="COG0500">
    <property type="taxonomic scope" value="Bacteria"/>
</dbReference>
<dbReference type="CDD" id="cd02440">
    <property type="entry name" value="AdoMet_MTases"/>
    <property type="match status" value="1"/>
</dbReference>
<keyword evidence="3 5" id="KW-0808">Transferase</keyword>
<keyword evidence="4" id="KW-0949">S-adenosyl-L-methionine</keyword>
<proteinExistence type="predicted"/>
<evidence type="ECO:0000256" key="4">
    <source>
        <dbReference type="ARBA" id="ARBA00022691"/>
    </source>
</evidence>
<protein>
    <submittedName>
        <fullName evidence="5">Thiopurine S-methyltransferase</fullName>
    </submittedName>
</protein>
<dbReference type="Gene3D" id="3.40.50.150">
    <property type="entry name" value="Vaccinia Virus protein VP39"/>
    <property type="match status" value="1"/>
</dbReference>
<dbReference type="PROSITE" id="PS51585">
    <property type="entry name" value="SAM_MT_TPMT"/>
    <property type="match status" value="1"/>
</dbReference>
<evidence type="ECO:0000256" key="2">
    <source>
        <dbReference type="ARBA" id="ARBA00022603"/>
    </source>
</evidence>
<dbReference type="PANTHER" id="PTHR32183:SF6">
    <property type="entry name" value="CYSTEINE SULFINATE DESULFINASE_CYSTEINE DESULFURASE AND RELATED ENZYMES"/>
    <property type="match status" value="1"/>
</dbReference>
<dbReference type="AlphaFoldDB" id="B9Z6X3"/>
<dbReference type="InterPro" id="IPR008854">
    <property type="entry name" value="TPMT"/>
</dbReference>
<evidence type="ECO:0000313" key="5">
    <source>
        <dbReference type="EMBL" id="EEG07288.1"/>
    </source>
</evidence>
<keyword evidence="6" id="KW-1185">Reference proteome</keyword>
<gene>
    <name evidence="5" type="ORF">FuraDRAFT_3109</name>
</gene>
<evidence type="ECO:0000313" key="6">
    <source>
        <dbReference type="Proteomes" id="UP000003165"/>
    </source>
</evidence>
<keyword evidence="2 5" id="KW-0489">Methyltransferase</keyword>
<comment type="caution">
    <text evidence="5">The sequence shown here is derived from an EMBL/GenBank/DDBJ whole genome shotgun (WGS) entry which is preliminary data.</text>
</comment>
<dbReference type="RefSeq" id="WP_008955128.1">
    <property type="nucleotide sequence ID" value="NZ_ACIS01000009.1"/>
</dbReference>
<dbReference type="GO" id="GO:0032259">
    <property type="term" value="P:methylation"/>
    <property type="evidence" value="ECO:0007669"/>
    <property type="project" value="UniProtKB-KW"/>
</dbReference>
<dbReference type="SUPFAM" id="SSF53335">
    <property type="entry name" value="S-adenosyl-L-methionine-dependent methyltransferases"/>
    <property type="match status" value="1"/>
</dbReference>
<dbReference type="GO" id="GO:0008757">
    <property type="term" value="F:S-adenosylmethionine-dependent methyltransferase activity"/>
    <property type="evidence" value="ECO:0007669"/>
    <property type="project" value="InterPro"/>
</dbReference>